<dbReference type="RefSeq" id="WP_024071282.1">
    <property type="nucleotide sequence ID" value="NC_023062.1"/>
</dbReference>
<dbReference type="GO" id="GO:0004177">
    <property type="term" value="F:aminopeptidase activity"/>
    <property type="evidence" value="ECO:0007669"/>
    <property type="project" value="UniProtKB-KW"/>
</dbReference>
<dbReference type="InterPro" id="IPR000994">
    <property type="entry name" value="Pept_M24"/>
</dbReference>
<feature type="domain" description="Peptidase M24" evidence="1">
    <location>
        <begin position="21"/>
        <end position="270"/>
    </location>
</feature>
<proteinExistence type="predicted"/>
<dbReference type="InterPro" id="IPR036005">
    <property type="entry name" value="Creatinase/aminopeptidase-like"/>
</dbReference>
<dbReference type="EMBL" id="CP006935">
    <property type="protein sequence ID" value="AHC39962.1"/>
    <property type="molecule type" value="Genomic_DNA"/>
</dbReference>
<dbReference type="Gene3D" id="3.90.230.10">
    <property type="entry name" value="Creatinase/methionine aminopeptidase superfamily"/>
    <property type="match status" value="1"/>
</dbReference>
<dbReference type="Proteomes" id="UP000018745">
    <property type="component" value="Chromosome"/>
</dbReference>
<organism evidence="2 3">
    <name type="scientific">Mycoplasma ovis str. Michigan</name>
    <dbReference type="NCBI Taxonomy" id="1415773"/>
    <lineage>
        <taxon>Bacteria</taxon>
        <taxon>Bacillati</taxon>
        <taxon>Mycoplasmatota</taxon>
        <taxon>Mollicutes</taxon>
        <taxon>Mycoplasmataceae</taxon>
        <taxon>Mycoplasma</taxon>
    </lineage>
</organism>
<keyword evidence="2" id="KW-0645">Protease</keyword>
<dbReference type="Pfam" id="PF00557">
    <property type="entry name" value="Peptidase_M24"/>
    <property type="match status" value="1"/>
</dbReference>
<evidence type="ECO:0000313" key="3">
    <source>
        <dbReference type="Proteomes" id="UP000018745"/>
    </source>
</evidence>
<evidence type="ECO:0000313" key="2">
    <source>
        <dbReference type="EMBL" id="AHC39962.1"/>
    </source>
</evidence>
<dbReference type="SUPFAM" id="SSF55920">
    <property type="entry name" value="Creatinase/aminopeptidase"/>
    <property type="match status" value="1"/>
</dbReference>
<dbReference type="PANTHER" id="PTHR43330">
    <property type="entry name" value="METHIONINE AMINOPEPTIDASE"/>
    <property type="match status" value="1"/>
</dbReference>
<protein>
    <submittedName>
        <fullName evidence="2">Methionine aminopeptidase</fullName>
    </submittedName>
</protein>
<evidence type="ECO:0000259" key="1">
    <source>
        <dbReference type="Pfam" id="PF00557"/>
    </source>
</evidence>
<accession>A0ABM5P0M4</accession>
<dbReference type="PANTHER" id="PTHR43330:SF27">
    <property type="entry name" value="METHIONINE AMINOPEPTIDASE"/>
    <property type="match status" value="1"/>
</dbReference>
<keyword evidence="3" id="KW-1185">Reference proteome</keyword>
<name>A0ABM5P0M4_9MOLU</name>
<keyword evidence="2" id="KW-0378">Hydrolase</keyword>
<gene>
    <name evidence="2" type="ORF">OVS_02550</name>
</gene>
<keyword evidence="2" id="KW-0031">Aminopeptidase</keyword>
<reference evidence="2 3" key="1">
    <citation type="journal article" date="2014" name="Genome Announc.">
        <title>Complete Genome Sequence of Mycoplasma ovis Strain Michigan, a Hemoplasma of Sheep with Two Distinct 16S rRNA Genes.</title>
        <authorList>
            <person name="Deshuillers P.L."/>
            <person name="Santos A.P."/>
            <person name="do Nascimento N.C."/>
            <person name="Hampel J.A."/>
            <person name="Bergin I.L."/>
            <person name="Dyson M.C."/>
            <person name="Messick J.B."/>
        </authorList>
    </citation>
    <scope>NUCLEOTIDE SEQUENCE [LARGE SCALE GENOMIC DNA]</scope>
    <source>
        <strain evidence="2 3">Michigan</strain>
    </source>
</reference>
<sequence>MKLNLSGKKVNTKTEEEIKFMRIGGLIWQSIKDYLVDQVKIGMSLSEVEKMTKKQFEKYGVQESFNQYHDFPSIICLSLNECVVHGPADDKVFIAGGDKLTIDLGFTYKGLNIDGAFNLYFDPEPIEGQDPAEFQKLERKISEHRYLQQLTMALFYESIQGLKEGELTGSITERMESFFNKYFPKKYKFLDKFTGHAIGYELHEHPRIHNFGLNKDEGEVLPLHSTICIEPMIIEQEDGSWTLGDDEFGVYIKNKGGLTIHYEHTILIRENDVEVLTASIWEMQEMKSSWELLKRT</sequence>